<dbReference type="SUPFAM" id="SSF53335">
    <property type="entry name" value="S-adenosyl-L-methionine-dependent methyltransferases"/>
    <property type="match status" value="1"/>
</dbReference>
<keyword evidence="7 10" id="KW-0694">RNA-binding</keyword>
<protein>
    <recommendedName>
        <fullName evidence="10">tRNA (guanine-N(7)-)-methyltransferase</fullName>
        <ecNumber evidence="10">2.1.1.33</ecNumber>
    </recommendedName>
    <alternativeName>
        <fullName evidence="10">Methyltransferase-like protein 1</fullName>
    </alternativeName>
    <alternativeName>
        <fullName evidence="10">tRNA (guanine(46)-N(7))-methyltransferase</fullName>
    </alternativeName>
    <alternativeName>
        <fullName evidence="10">tRNA(m7G46)-methyltransferase</fullName>
    </alternativeName>
</protein>
<feature type="active site" evidence="10">
    <location>
        <position position="337"/>
    </location>
</feature>
<dbReference type="PANTHER" id="PTHR23417:SF16">
    <property type="entry name" value="TRNA (GUANINE-N(7)-)-METHYLTRANSFERASE"/>
    <property type="match status" value="1"/>
</dbReference>
<evidence type="ECO:0000256" key="5">
    <source>
        <dbReference type="ARBA" id="ARBA00022691"/>
    </source>
</evidence>
<feature type="compositionally biased region" description="Basic residues" evidence="11">
    <location>
        <begin position="44"/>
        <end position="55"/>
    </location>
</feature>
<evidence type="ECO:0000256" key="9">
    <source>
        <dbReference type="ARBA" id="ARBA00023242"/>
    </source>
</evidence>
<evidence type="ECO:0000256" key="1">
    <source>
        <dbReference type="ARBA" id="ARBA00000142"/>
    </source>
</evidence>
<dbReference type="GO" id="GO:0008176">
    <property type="term" value="F:tRNA (guanine(46)-N7)-methyltransferase activity"/>
    <property type="evidence" value="ECO:0007669"/>
    <property type="project" value="UniProtKB-UniRule"/>
</dbReference>
<feature type="modified residue" description="Phosphoserine; by PKB and RPS6KA3" evidence="10">
    <location>
        <position position="167"/>
    </location>
</feature>
<feature type="binding site" evidence="10">
    <location>
        <position position="334"/>
    </location>
    <ligand>
        <name>S-adenosyl-L-methionine</name>
        <dbReference type="ChEBI" id="CHEBI:59789"/>
    </ligand>
</feature>
<feature type="binding site" evidence="10">
    <location>
        <position position="224"/>
    </location>
    <ligand>
        <name>S-adenosyl-L-methionine</name>
        <dbReference type="ChEBI" id="CHEBI:59789"/>
    </ligand>
</feature>
<keyword evidence="4 10" id="KW-0808">Transferase</keyword>
<comment type="subcellular location">
    <subcellularLocation>
        <location evidence="10">Nucleus</location>
    </subcellularLocation>
</comment>
<keyword evidence="8" id="KW-0007">Acetylation</keyword>
<feature type="compositionally biased region" description="Basic residues" evidence="11">
    <location>
        <begin position="86"/>
        <end position="105"/>
    </location>
</feature>
<dbReference type="FunCoup" id="A0A8P0P8A1">
    <property type="interactions" value="765"/>
</dbReference>
<comment type="subunit">
    <text evidence="10">Forms a complex with WDR4.</text>
</comment>
<evidence type="ECO:0000256" key="4">
    <source>
        <dbReference type="ARBA" id="ARBA00022679"/>
    </source>
</evidence>
<gene>
    <name evidence="10 12" type="primary">METTL1</name>
</gene>
<dbReference type="GO" id="GO:0000049">
    <property type="term" value="F:tRNA binding"/>
    <property type="evidence" value="ECO:0007669"/>
    <property type="project" value="UniProtKB-UniRule"/>
</dbReference>
<dbReference type="Ensembl" id="ENSCAFT00000065584.2">
    <property type="protein sequence ID" value="ENSCAFP00000059228.2"/>
    <property type="gene ID" value="ENSCAFG00000000290.5"/>
</dbReference>
<evidence type="ECO:0000256" key="8">
    <source>
        <dbReference type="ARBA" id="ARBA00022990"/>
    </source>
</evidence>
<dbReference type="PANTHER" id="PTHR23417">
    <property type="entry name" value="3-DEOXY-D-MANNO-OCTULOSONIC-ACID TRANSFERASE/TRNA GUANINE-N 7 - -METHYLTRANSFERASE"/>
    <property type="match status" value="1"/>
</dbReference>
<keyword evidence="5 10" id="KW-0949">S-adenosyl-L-methionine</keyword>
<dbReference type="Pfam" id="PF02390">
    <property type="entry name" value="Methyltransf_4"/>
    <property type="match status" value="2"/>
</dbReference>
<keyword evidence="6 10" id="KW-0819">tRNA processing</keyword>
<dbReference type="InterPro" id="IPR003358">
    <property type="entry name" value="tRNA_(Gua-N-7)_MeTrfase_Trmb"/>
</dbReference>
<evidence type="ECO:0000313" key="13">
    <source>
        <dbReference type="Proteomes" id="UP000002254"/>
    </source>
</evidence>
<keyword evidence="3 10" id="KW-0489">Methyltransferase</keyword>
<dbReference type="GO" id="GO:0005634">
    <property type="term" value="C:nucleus"/>
    <property type="evidence" value="ECO:0007669"/>
    <property type="project" value="UniProtKB-SubCell"/>
</dbReference>
<feature type="region of interest" description="Disordered" evidence="11">
    <location>
        <begin position="132"/>
        <end position="156"/>
    </location>
</feature>
<feature type="binding site" evidence="10">
    <location>
        <begin position="247"/>
        <end position="248"/>
    </location>
    <ligand>
        <name>S-adenosyl-L-methionine</name>
        <dbReference type="ChEBI" id="CHEBI:59789"/>
    </ligand>
</feature>
<dbReference type="Proteomes" id="UP000002254">
    <property type="component" value="Chromosome 10"/>
</dbReference>
<name>A0A8P0P8A1_CANLF</name>
<dbReference type="OrthoDB" id="47276at2759"/>
<sequence>MRSRPSRSRPPSDRAGRARGTGETSEGLAIGSGPRGPLTCGVHRCLRLGQQRRPRGSAPTEAARCPVGPWQPTGDPRRGGALPPRPRPRPRPAGRTHSWVFKRRGPPPTCRGASSSCASGLGLHVGSEENPGLGIMAGAETGGAAGDGAGAEAPQPQKRYYRQRAHSNPMADHTLRYPVKPEEMDWSELYPEFFAPLTQNKTHDDPKDKKEKRAQAQVEFADIGCGYGGLLVELSPLFPDTLILGLEIRVKVSDYVQDRIRALRAAPGGGFQNIACLRSNAMKHLPNFFRKGQVGRGPGAGWRAGGALKPGSQPHRCLDARLCICLQLTKMFFLFPDPHFKRTKHKWRIISPTLLAEYAYVLGVGGLVYTITDVLELHDWMCTHFERHPLFERVPLEELSEDPIVEHLGTSTEEGKKVLRNGGKNFPAIFRRIQDPTLQAMTPSPTPLGHCRPALP</sequence>
<reference evidence="12 13" key="1">
    <citation type="journal article" date="2005" name="Nature">
        <title>Genome sequence, comparative analysis and haplotype structure of the domestic dog.</title>
        <authorList>
            <consortium name="Broad Sequencing Platform"/>
            <person name="Lindblad-Toh K."/>
            <person name="Wade C.M."/>
            <person name="Mikkelsen T.S."/>
            <person name="Karlsson E.K."/>
            <person name="Jaffe D.B."/>
            <person name="Kamal M."/>
            <person name="Clamp M."/>
            <person name="Chang J.L."/>
            <person name="Kulbokas E.J. III"/>
            <person name="Zody M.C."/>
            <person name="Mauceli E."/>
            <person name="Xie X."/>
            <person name="Breen M."/>
            <person name="Wayne R.K."/>
            <person name="Ostrander E.A."/>
            <person name="Ponting C.P."/>
            <person name="Galibert F."/>
            <person name="Smith D.R."/>
            <person name="DeJong P.J."/>
            <person name="Kirkness E."/>
            <person name="Alvarez P."/>
            <person name="Biagi T."/>
            <person name="Brockman W."/>
            <person name="Butler J."/>
            <person name="Chin C.W."/>
            <person name="Cook A."/>
            <person name="Cuff J."/>
            <person name="Daly M.J."/>
            <person name="DeCaprio D."/>
            <person name="Gnerre S."/>
            <person name="Grabherr M."/>
            <person name="Kellis M."/>
            <person name="Kleber M."/>
            <person name="Bardeleben C."/>
            <person name="Goodstadt L."/>
            <person name="Heger A."/>
            <person name="Hitte C."/>
            <person name="Kim L."/>
            <person name="Koepfli K.P."/>
            <person name="Parker H.G."/>
            <person name="Pollinger J.P."/>
            <person name="Searle S.M."/>
            <person name="Sutter N.B."/>
            <person name="Thomas R."/>
            <person name="Webber C."/>
            <person name="Baldwin J."/>
            <person name="Abebe A."/>
            <person name="Abouelleil A."/>
            <person name="Aftuck L."/>
            <person name="Ait-Zahra M."/>
            <person name="Aldredge T."/>
            <person name="Allen N."/>
            <person name="An P."/>
            <person name="Anderson S."/>
            <person name="Antoine C."/>
            <person name="Arachchi H."/>
            <person name="Aslam A."/>
            <person name="Ayotte L."/>
            <person name="Bachantsang P."/>
            <person name="Barry A."/>
            <person name="Bayul T."/>
            <person name="Benamara M."/>
            <person name="Berlin A."/>
            <person name="Bessette D."/>
            <person name="Blitshteyn B."/>
            <person name="Bloom T."/>
            <person name="Blye J."/>
            <person name="Boguslavskiy L."/>
            <person name="Bonnet C."/>
            <person name="Boukhgalter B."/>
            <person name="Brown A."/>
            <person name="Cahill P."/>
            <person name="Calixte N."/>
            <person name="Camarata J."/>
            <person name="Cheshatsang Y."/>
            <person name="Chu J."/>
            <person name="Citroen M."/>
            <person name="Collymore A."/>
            <person name="Cooke P."/>
            <person name="Dawoe T."/>
            <person name="Daza R."/>
            <person name="Decktor K."/>
            <person name="DeGray S."/>
            <person name="Dhargay N."/>
            <person name="Dooley K."/>
            <person name="Dooley K."/>
            <person name="Dorje P."/>
            <person name="Dorjee K."/>
            <person name="Dorris L."/>
            <person name="Duffey N."/>
            <person name="Dupes A."/>
            <person name="Egbiremolen O."/>
            <person name="Elong R."/>
            <person name="Falk J."/>
            <person name="Farina A."/>
            <person name="Faro S."/>
            <person name="Ferguson D."/>
            <person name="Ferreira P."/>
            <person name="Fisher S."/>
            <person name="FitzGerald M."/>
            <person name="Foley K."/>
            <person name="Foley C."/>
            <person name="Franke A."/>
            <person name="Friedrich D."/>
            <person name="Gage D."/>
            <person name="Garber M."/>
            <person name="Gearin G."/>
            <person name="Giannoukos G."/>
            <person name="Goode T."/>
            <person name="Goyette A."/>
            <person name="Graham J."/>
            <person name="Grandbois E."/>
            <person name="Gyaltsen K."/>
            <person name="Hafez N."/>
            <person name="Hagopian D."/>
            <person name="Hagos B."/>
            <person name="Hall J."/>
            <person name="Healy C."/>
            <person name="Hegarty R."/>
            <person name="Honan T."/>
            <person name="Horn A."/>
            <person name="Houde N."/>
            <person name="Hughes L."/>
            <person name="Hunnicutt L."/>
            <person name="Husby M."/>
            <person name="Jester B."/>
            <person name="Jones C."/>
            <person name="Kamat A."/>
            <person name="Kanga B."/>
            <person name="Kells C."/>
            <person name="Khazanovich D."/>
            <person name="Kieu A.C."/>
            <person name="Kisner P."/>
            <person name="Kumar M."/>
            <person name="Lance K."/>
            <person name="Landers T."/>
            <person name="Lara M."/>
            <person name="Lee W."/>
            <person name="Leger J.P."/>
            <person name="Lennon N."/>
            <person name="Leuper L."/>
            <person name="LeVine S."/>
            <person name="Liu J."/>
            <person name="Liu X."/>
            <person name="Lokyitsang Y."/>
            <person name="Lokyitsang T."/>
            <person name="Lui A."/>
            <person name="Macdonald J."/>
            <person name="Major J."/>
            <person name="Marabella R."/>
            <person name="Maru K."/>
            <person name="Matthews C."/>
            <person name="McDonough S."/>
            <person name="Mehta T."/>
            <person name="Meldrim J."/>
            <person name="Melnikov A."/>
            <person name="Meneus L."/>
            <person name="Mihalev A."/>
            <person name="Mihova T."/>
            <person name="Miller K."/>
            <person name="Mittelman R."/>
            <person name="Mlenga V."/>
            <person name="Mulrain L."/>
            <person name="Munson G."/>
            <person name="Navidi A."/>
            <person name="Naylor J."/>
            <person name="Nguyen T."/>
            <person name="Nguyen N."/>
            <person name="Nguyen C."/>
            <person name="Nguyen T."/>
            <person name="Nicol R."/>
            <person name="Norbu N."/>
            <person name="Norbu C."/>
            <person name="Novod N."/>
            <person name="Nyima T."/>
            <person name="Olandt P."/>
            <person name="O'Neill B."/>
            <person name="O'Neill K."/>
            <person name="Osman S."/>
            <person name="Oyono L."/>
            <person name="Patti C."/>
            <person name="Perrin D."/>
            <person name="Phunkhang P."/>
            <person name="Pierre F."/>
            <person name="Priest M."/>
            <person name="Rachupka A."/>
            <person name="Raghuraman S."/>
            <person name="Rameau R."/>
            <person name="Ray V."/>
            <person name="Raymond C."/>
            <person name="Rege F."/>
            <person name="Rise C."/>
            <person name="Rogers J."/>
            <person name="Rogov P."/>
            <person name="Sahalie J."/>
            <person name="Settipalli S."/>
            <person name="Sharpe T."/>
            <person name="Shea T."/>
            <person name="Sheehan M."/>
            <person name="Sherpa N."/>
            <person name="Shi J."/>
            <person name="Shih D."/>
            <person name="Sloan J."/>
            <person name="Smith C."/>
            <person name="Sparrow T."/>
            <person name="Stalker J."/>
            <person name="Stange-Thomann N."/>
            <person name="Stavropoulos S."/>
            <person name="Stone C."/>
            <person name="Stone S."/>
            <person name="Sykes S."/>
            <person name="Tchuinga P."/>
            <person name="Tenzing P."/>
            <person name="Tesfaye S."/>
            <person name="Thoulutsang D."/>
            <person name="Thoulutsang Y."/>
            <person name="Topham K."/>
            <person name="Topping I."/>
            <person name="Tsamla T."/>
            <person name="Vassiliev H."/>
            <person name="Venkataraman V."/>
            <person name="Vo A."/>
            <person name="Wangchuk T."/>
            <person name="Wangdi T."/>
            <person name="Weiand M."/>
            <person name="Wilkinson J."/>
            <person name="Wilson A."/>
            <person name="Yadav S."/>
            <person name="Yang S."/>
            <person name="Yang X."/>
            <person name="Young G."/>
            <person name="Yu Q."/>
            <person name="Zainoun J."/>
            <person name="Zembek L."/>
            <person name="Zimmer A."/>
            <person name="Lander E.S."/>
        </authorList>
    </citation>
    <scope>NUCLEOTIDE SEQUENCE [LARGE SCALE GENOMIC DNA]</scope>
    <source>
        <strain evidence="12">Boxer</strain>
    </source>
</reference>
<evidence type="ECO:0000256" key="3">
    <source>
        <dbReference type="ARBA" id="ARBA00022603"/>
    </source>
</evidence>
<comment type="similarity">
    <text evidence="10">Belongs to the class I-like SAM-binding methyltransferase superfamily. TrmB family.</text>
</comment>
<accession>A0A8P0P8A1</accession>
<dbReference type="HAMAP" id="MF_03055">
    <property type="entry name" value="tRNA_methyltr_TrmB_euk"/>
    <property type="match status" value="1"/>
</dbReference>
<feature type="region of interest" description="Disordered" evidence="11">
    <location>
        <begin position="1"/>
        <end position="117"/>
    </location>
</feature>
<feature type="compositionally biased region" description="Gly residues" evidence="11">
    <location>
        <begin position="140"/>
        <end position="149"/>
    </location>
</feature>
<dbReference type="Gene3D" id="3.40.50.150">
    <property type="entry name" value="Vaccinia Virus protein VP39"/>
    <property type="match status" value="2"/>
</dbReference>
<comment type="pathway">
    <text evidence="10">tRNA modification; N(7)-methylguanine-tRNA biosynthesis.</text>
</comment>
<keyword evidence="10" id="KW-0597">Phosphoprotein</keyword>
<evidence type="ECO:0000256" key="10">
    <source>
        <dbReference type="HAMAP-Rule" id="MF_03055"/>
    </source>
</evidence>
<feature type="binding site" evidence="10">
    <location>
        <begin position="280"/>
        <end position="281"/>
    </location>
    <ligand>
        <name>S-adenosyl-L-methionine</name>
        <dbReference type="ChEBI" id="CHEBI:59789"/>
    </ligand>
</feature>
<comment type="catalytic activity">
    <reaction evidence="1 10">
        <text>guanosine(46) in tRNA + S-adenosyl-L-methionine = N(7)-methylguanosine(46) in tRNA + S-adenosyl-L-homocysteine</text>
        <dbReference type="Rhea" id="RHEA:42708"/>
        <dbReference type="Rhea" id="RHEA-COMP:10188"/>
        <dbReference type="Rhea" id="RHEA-COMP:10189"/>
        <dbReference type="ChEBI" id="CHEBI:57856"/>
        <dbReference type="ChEBI" id="CHEBI:59789"/>
        <dbReference type="ChEBI" id="CHEBI:74269"/>
        <dbReference type="ChEBI" id="CHEBI:74480"/>
        <dbReference type="EC" id="2.1.1.33"/>
    </reaction>
</comment>
<evidence type="ECO:0000256" key="2">
    <source>
        <dbReference type="ARBA" id="ARBA00022555"/>
    </source>
</evidence>
<dbReference type="InterPro" id="IPR029063">
    <property type="entry name" value="SAM-dependent_MTases_sf"/>
</dbReference>
<evidence type="ECO:0000256" key="7">
    <source>
        <dbReference type="ARBA" id="ARBA00022884"/>
    </source>
</evidence>
<evidence type="ECO:0000256" key="11">
    <source>
        <dbReference type="SAM" id="MobiDB-lite"/>
    </source>
</evidence>
<comment type="PTM">
    <text evidence="10">Phosphorylation at Ser-167 inactivates its catalytic activity but does not affect the interaction with WDR4.</text>
</comment>
<feature type="binding site" evidence="10">
    <location>
        <begin position="412"/>
        <end position="414"/>
    </location>
    <ligand>
        <name>S-adenosyl-L-methionine</name>
        <dbReference type="ChEBI" id="CHEBI:59789"/>
    </ligand>
</feature>
<dbReference type="InterPro" id="IPR025763">
    <property type="entry name" value="Trm8_euk"/>
</dbReference>
<reference evidence="12" key="2">
    <citation type="submission" date="2025-08" db="UniProtKB">
        <authorList>
            <consortium name="Ensembl"/>
        </authorList>
    </citation>
    <scope>IDENTIFICATION</scope>
</reference>
<evidence type="ECO:0000313" key="12">
    <source>
        <dbReference type="Ensembl" id="ENSCAFP00000059228.2"/>
    </source>
</evidence>
<comment type="function">
    <text evidence="10">Catalyzes the formation of N(7)-methylguanine at position 46 (m7G46) in tRNA.</text>
</comment>
<dbReference type="AlphaFoldDB" id="A0A8P0P8A1"/>
<organism evidence="12 13">
    <name type="scientific">Canis lupus familiaris</name>
    <name type="common">Dog</name>
    <name type="synonym">Canis familiaris</name>
    <dbReference type="NCBI Taxonomy" id="9615"/>
    <lineage>
        <taxon>Eukaryota</taxon>
        <taxon>Metazoa</taxon>
        <taxon>Chordata</taxon>
        <taxon>Craniata</taxon>
        <taxon>Vertebrata</taxon>
        <taxon>Euteleostomi</taxon>
        <taxon>Mammalia</taxon>
        <taxon>Eutheria</taxon>
        <taxon>Laurasiatheria</taxon>
        <taxon>Carnivora</taxon>
        <taxon>Caniformia</taxon>
        <taxon>Canidae</taxon>
        <taxon>Canis</taxon>
    </lineage>
</organism>
<evidence type="ECO:0000256" key="6">
    <source>
        <dbReference type="ARBA" id="ARBA00022694"/>
    </source>
</evidence>
<dbReference type="PROSITE" id="PS51625">
    <property type="entry name" value="SAM_MT_TRMB"/>
    <property type="match status" value="1"/>
</dbReference>
<proteinExistence type="inferred from homology"/>
<keyword evidence="9 10" id="KW-0539">Nucleus</keyword>
<dbReference type="EC" id="2.1.1.33" evidence="10"/>
<keyword evidence="2 10" id="KW-0820">tRNA-binding</keyword>